<name>A0A511YYH6_9CELL</name>
<keyword evidence="4" id="KW-1185">Reference proteome</keyword>
<dbReference type="Proteomes" id="UP000321484">
    <property type="component" value="Unassembled WGS sequence"/>
</dbReference>
<reference evidence="3 4" key="1">
    <citation type="submission" date="2019-07" db="EMBL/GenBank/DDBJ databases">
        <title>Whole genome shotgun sequence of Actinotalea fermentans NBRC 105374.</title>
        <authorList>
            <person name="Hosoyama A."/>
            <person name="Uohara A."/>
            <person name="Ohji S."/>
            <person name="Ichikawa N."/>
        </authorList>
    </citation>
    <scope>NUCLEOTIDE SEQUENCE [LARGE SCALE GENOMIC DNA]</scope>
    <source>
        <strain evidence="3 4">NBRC 105374</strain>
    </source>
</reference>
<evidence type="ECO:0000313" key="3">
    <source>
        <dbReference type="EMBL" id="GEN80253.1"/>
    </source>
</evidence>
<dbReference type="EMBL" id="BJYK01000005">
    <property type="protein sequence ID" value="GEN80253.1"/>
    <property type="molecule type" value="Genomic_DNA"/>
</dbReference>
<comment type="caution">
    <text evidence="3">The sequence shown here is derived from an EMBL/GenBank/DDBJ whole genome shotgun (WGS) entry which is preliminary data.</text>
</comment>
<organism evidence="3 4">
    <name type="scientific">Actinotalea fermentans</name>
    <dbReference type="NCBI Taxonomy" id="43671"/>
    <lineage>
        <taxon>Bacteria</taxon>
        <taxon>Bacillati</taxon>
        <taxon>Actinomycetota</taxon>
        <taxon>Actinomycetes</taxon>
        <taxon>Micrococcales</taxon>
        <taxon>Cellulomonadaceae</taxon>
        <taxon>Actinotalea</taxon>
    </lineage>
</organism>
<feature type="domain" description="SHOCT" evidence="2">
    <location>
        <begin position="50"/>
        <end position="73"/>
    </location>
</feature>
<accession>A0A511YYH6</accession>
<protein>
    <recommendedName>
        <fullName evidence="2">SHOCT domain-containing protein</fullName>
    </recommendedName>
</protein>
<dbReference type="AlphaFoldDB" id="A0A511YYH6"/>
<evidence type="ECO:0000256" key="1">
    <source>
        <dbReference type="SAM" id="Phobius"/>
    </source>
</evidence>
<gene>
    <name evidence="3" type="ORF">AFE02nite_19870</name>
</gene>
<keyword evidence="1" id="KW-0472">Membrane</keyword>
<keyword evidence="1" id="KW-0812">Transmembrane</keyword>
<proteinExistence type="predicted"/>
<keyword evidence="1" id="KW-1133">Transmembrane helix</keyword>
<dbReference type="RefSeq" id="WP_307726043.1">
    <property type="nucleotide sequence ID" value="NZ_BJYK01000005.1"/>
</dbReference>
<feature type="transmembrane region" description="Helical" evidence="1">
    <location>
        <begin position="12"/>
        <end position="31"/>
    </location>
</feature>
<dbReference type="InterPro" id="IPR018649">
    <property type="entry name" value="SHOCT"/>
</dbReference>
<evidence type="ECO:0000313" key="4">
    <source>
        <dbReference type="Proteomes" id="UP000321484"/>
    </source>
</evidence>
<evidence type="ECO:0000259" key="2">
    <source>
        <dbReference type="Pfam" id="PF09851"/>
    </source>
</evidence>
<sequence>MMSWGYGMGAGMWVSWIILTLVMVLVVLLVLRASEPRTPPGRSAGPRTAFEILAERYARGEITTDEYEERLSHLSS</sequence>
<dbReference type="Pfam" id="PF09851">
    <property type="entry name" value="SHOCT"/>
    <property type="match status" value="1"/>
</dbReference>